<dbReference type="RefSeq" id="WP_088582568.1">
    <property type="nucleotide sequence ID" value="NZ_CP022048.2"/>
</dbReference>
<feature type="domain" description="ORC1/DEAH AAA+ ATPase" evidence="2">
    <location>
        <begin position="118"/>
        <end position="223"/>
    </location>
</feature>
<dbReference type="Gene3D" id="1.10.1180.10">
    <property type="entry name" value="B transposition protein, C-terminal domain"/>
    <property type="match status" value="1"/>
</dbReference>
<dbReference type="EMBL" id="CP022048">
    <property type="protein sequence ID" value="ASE39375.1"/>
    <property type="molecule type" value="Genomic_DNA"/>
</dbReference>
<dbReference type="GO" id="GO:0003677">
    <property type="term" value="F:DNA binding"/>
    <property type="evidence" value="ECO:0007669"/>
    <property type="project" value="InterPro"/>
</dbReference>
<organism evidence="3 4">
    <name type="scientific">Brevundimonas vesicularis</name>
    <name type="common">Pseudomonas vesicularis</name>
    <dbReference type="NCBI Taxonomy" id="41276"/>
    <lineage>
        <taxon>Bacteria</taxon>
        <taxon>Pseudomonadati</taxon>
        <taxon>Pseudomonadota</taxon>
        <taxon>Alphaproteobacteria</taxon>
        <taxon>Caulobacterales</taxon>
        <taxon>Caulobacteraceae</taxon>
        <taxon>Brevundimonas</taxon>
    </lineage>
</organism>
<dbReference type="Pfam" id="PF09077">
    <property type="entry name" value="Phage-MuB_C"/>
    <property type="match status" value="1"/>
</dbReference>
<proteinExistence type="predicted"/>
<dbReference type="GO" id="GO:0006313">
    <property type="term" value="P:DNA transposition"/>
    <property type="evidence" value="ECO:0007669"/>
    <property type="project" value="InterPro"/>
</dbReference>
<dbReference type="InterPro" id="IPR036733">
    <property type="entry name" value="B_transposit_C_sf"/>
</dbReference>
<dbReference type="Gene3D" id="1.10.260.40">
    <property type="entry name" value="lambda repressor-like DNA-binding domains"/>
    <property type="match status" value="1"/>
</dbReference>
<dbReference type="PANTHER" id="PTHR35894">
    <property type="entry name" value="GENERAL SECRETION PATHWAY PROTEIN A-RELATED"/>
    <property type="match status" value="1"/>
</dbReference>
<dbReference type="PANTHER" id="PTHR35894:SF5">
    <property type="entry name" value="MU-LIKE PROPHAGE FLUMU DNA TRANSPOSITION PROTEIN B"/>
    <property type="match status" value="1"/>
</dbReference>
<evidence type="ECO:0008006" key="5">
    <source>
        <dbReference type="Google" id="ProtNLM"/>
    </source>
</evidence>
<dbReference type="Proteomes" id="UP000197050">
    <property type="component" value="Chromosome"/>
</dbReference>
<dbReference type="KEGG" id="bvc:CEP68_07580"/>
<dbReference type="InterPro" id="IPR010982">
    <property type="entry name" value="Lambda_DNA-bd_dom_sf"/>
</dbReference>
<dbReference type="SUPFAM" id="SSF47681">
    <property type="entry name" value="C-terminal domain of B transposition protein"/>
    <property type="match status" value="1"/>
</dbReference>
<accession>A0A1Z3U7Z0</accession>
<evidence type="ECO:0000259" key="1">
    <source>
        <dbReference type="Pfam" id="PF09077"/>
    </source>
</evidence>
<dbReference type="InterPro" id="IPR009084">
    <property type="entry name" value="B_transpositn_C"/>
</dbReference>
<dbReference type="SUPFAM" id="SSF52540">
    <property type="entry name" value="P-loop containing nucleoside triphosphate hydrolases"/>
    <property type="match status" value="1"/>
</dbReference>
<evidence type="ECO:0000313" key="4">
    <source>
        <dbReference type="Proteomes" id="UP000197050"/>
    </source>
</evidence>
<evidence type="ECO:0000259" key="2">
    <source>
        <dbReference type="Pfam" id="PF13401"/>
    </source>
</evidence>
<dbReference type="InterPro" id="IPR027417">
    <property type="entry name" value="P-loop_NTPase"/>
</dbReference>
<reference evidence="4" key="1">
    <citation type="submission" date="2017-06" db="EMBL/GenBank/DDBJ databases">
        <title>FDA dAtabase for Regulatory Grade micrObial Sequences (FDA-ARGOS): Supporting development and validation of Infectious Disease Dx tests.</title>
        <authorList>
            <person name="Minogue T."/>
            <person name="Wolcott M."/>
            <person name="Wasieloski L."/>
            <person name="Aguilar W."/>
            <person name="Moore D."/>
            <person name="Tallon L."/>
            <person name="Sadzewicz L."/>
            <person name="Sengamalay N."/>
            <person name="Ott S."/>
            <person name="Godinez A."/>
            <person name="Nagaraj S."/>
            <person name="Nadendla S."/>
            <person name="Geyer C."/>
            <person name="Sichtig H."/>
        </authorList>
    </citation>
    <scope>NUCLEOTIDE SEQUENCE [LARGE SCALE GENOMIC DNA]</scope>
    <source>
        <strain evidence="4">FDAARGOS_289</strain>
    </source>
</reference>
<name>A0A1Z3U7Z0_BREVE</name>
<gene>
    <name evidence="3" type="ORF">CEP68_07580</name>
</gene>
<dbReference type="GO" id="GO:0016887">
    <property type="term" value="F:ATP hydrolysis activity"/>
    <property type="evidence" value="ECO:0007669"/>
    <property type="project" value="InterPro"/>
</dbReference>
<dbReference type="Pfam" id="PF13401">
    <property type="entry name" value="AAA_22"/>
    <property type="match status" value="1"/>
</dbReference>
<sequence>MSPNLGKTTFTDAEMMKLRQDVAAYIERNGMTKRQFAADADVAEGTFGPWLNGQYAGNNDTVAAKVHRLIVSREEQARLVATVPEAPSWQQTKSAVKILTVLEHCQVFGDMGVIGMGPGLGKTHTIAQFKATRPRVWTAAMSPSSRGVPNALVAMLEAMGEDEAKGTPQALSRRVQKKAGPGGLIVIDEAQHLSQQAVDEFRSIHDRTGVGLVFSGDESVFQLFDGTRKAAFAQFHSRIGIRHRQSRPYADDAEILAIAHGVTDGPSIKLLRDMAQKPGALRGVTKTLLLARRMASMTDTPMSPAVIREAWAQRAPDMAA</sequence>
<dbReference type="InterPro" id="IPR052026">
    <property type="entry name" value="ExeA_AAA_ATPase_DNA-bind"/>
</dbReference>
<dbReference type="InterPro" id="IPR049945">
    <property type="entry name" value="AAA_22"/>
</dbReference>
<feature type="domain" description="B transposition protein C-terminal" evidence="1">
    <location>
        <begin position="237"/>
        <end position="313"/>
    </location>
</feature>
<evidence type="ECO:0000313" key="3">
    <source>
        <dbReference type="EMBL" id="ASE39375.1"/>
    </source>
</evidence>
<dbReference type="AlphaFoldDB" id="A0A1Z3U7Z0"/>
<protein>
    <recommendedName>
        <fullName evidence="5">DNA transposition protein</fullName>
    </recommendedName>
</protein>
<dbReference type="GeneID" id="34014254"/>